<accession>A0A3S5A0Y1</accession>
<keyword evidence="3" id="KW-1185">Reference proteome</keyword>
<proteinExistence type="predicted"/>
<dbReference type="Proteomes" id="UP000784294">
    <property type="component" value="Unassembled WGS sequence"/>
</dbReference>
<reference evidence="2" key="1">
    <citation type="submission" date="2018-11" db="EMBL/GenBank/DDBJ databases">
        <authorList>
            <consortium name="Pathogen Informatics"/>
        </authorList>
    </citation>
    <scope>NUCLEOTIDE SEQUENCE</scope>
</reference>
<organism evidence="2 3">
    <name type="scientific">Protopolystoma xenopodis</name>
    <dbReference type="NCBI Taxonomy" id="117903"/>
    <lineage>
        <taxon>Eukaryota</taxon>
        <taxon>Metazoa</taxon>
        <taxon>Spiralia</taxon>
        <taxon>Lophotrochozoa</taxon>
        <taxon>Platyhelminthes</taxon>
        <taxon>Monogenea</taxon>
        <taxon>Polyopisthocotylea</taxon>
        <taxon>Polystomatidea</taxon>
        <taxon>Polystomatidae</taxon>
        <taxon>Protopolystoma</taxon>
    </lineage>
</organism>
<name>A0A3S5A0Y1_9PLAT</name>
<gene>
    <name evidence="2" type="ORF">PXEA_LOCUS2489</name>
</gene>
<feature type="region of interest" description="Disordered" evidence="1">
    <location>
        <begin position="96"/>
        <end position="125"/>
    </location>
</feature>
<sequence length="347" mass="37982">MFITRLIKSGRSSLGSSWHLATDTLYNHFGDGQASHGGCQHQQQKEMHNRHHLHHKLTLQPQSQKRVNKQCLGNQDDVASEAGMPYHQASSKRLINNQADGPPRLSEDETTGSKSTEFQTDSHRQGLPDEQQYYEELPALPTSLVPLLPHSHQGNRYRPQNRPRRFRPRATTLAGEPGSSSLNDTAPYGTQGLQTRALELEPGSTLCIHSGSRFVMRPENWTGPSLSFSGSDVGIVSQTNCPCGSTDSLGSSMNTELLSTPSTSYASPVSLISLKRSPTSAFQLPVPSEYLGSELTDRPCLTEAMSQTSDAEVKVTGSSLKGQKSGFNFHQAIMHSSSRAYGARKIH</sequence>
<dbReference type="EMBL" id="CAAALY010005345">
    <property type="protein sequence ID" value="VEL09049.1"/>
    <property type="molecule type" value="Genomic_DNA"/>
</dbReference>
<comment type="caution">
    <text evidence="2">The sequence shown here is derived from an EMBL/GenBank/DDBJ whole genome shotgun (WGS) entry which is preliminary data.</text>
</comment>
<evidence type="ECO:0000313" key="3">
    <source>
        <dbReference type="Proteomes" id="UP000784294"/>
    </source>
</evidence>
<feature type="compositionally biased region" description="Basic residues" evidence="1">
    <location>
        <begin position="48"/>
        <end position="57"/>
    </location>
</feature>
<dbReference type="AlphaFoldDB" id="A0A3S5A0Y1"/>
<feature type="compositionally biased region" description="Basic residues" evidence="1">
    <location>
        <begin position="153"/>
        <end position="165"/>
    </location>
</feature>
<feature type="region of interest" description="Disordered" evidence="1">
    <location>
        <begin position="33"/>
        <end position="67"/>
    </location>
</feature>
<evidence type="ECO:0000256" key="1">
    <source>
        <dbReference type="SAM" id="MobiDB-lite"/>
    </source>
</evidence>
<evidence type="ECO:0000313" key="2">
    <source>
        <dbReference type="EMBL" id="VEL09049.1"/>
    </source>
</evidence>
<feature type="region of interest" description="Disordered" evidence="1">
    <location>
        <begin position="145"/>
        <end position="165"/>
    </location>
</feature>
<protein>
    <submittedName>
        <fullName evidence="2">Uncharacterized protein</fullName>
    </submittedName>
</protein>